<keyword evidence="2" id="KW-1133">Transmembrane helix</keyword>
<dbReference type="EMBL" id="FIKT01000007">
    <property type="protein sequence ID" value="CYW87321.1"/>
    <property type="molecule type" value="Genomic_DNA"/>
</dbReference>
<organism evidence="3 7">
    <name type="scientific">Streptococcus suis</name>
    <dbReference type="NCBI Taxonomy" id="1307"/>
    <lineage>
        <taxon>Bacteria</taxon>
        <taxon>Bacillati</taxon>
        <taxon>Bacillota</taxon>
        <taxon>Bacilli</taxon>
        <taxon>Lactobacillales</taxon>
        <taxon>Streptococcaceae</taxon>
        <taxon>Streptococcus</taxon>
    </lineage>
</organism>
<protein>
    <submittedName>
        <fullName evidence="3">Septum formation initiator</fullName>
    </submittedName>
</protein>
<dbReference type="GO" id="GO:0051301">
    <property type="term" value="P:cell division"/>
    <property type="evidence" value="ECO:0007669"/>
    <property type="project" value="InterPro"/>
</dbReference>
<dbReference type="InterPro" id="IPR007060">
    <property type="entry name" value="FtsL/DivIC"/>
</dbReference>
<reference evidence="6 7" key="1">
    <citation type="submission" date="2016-02" db="EMBL/GenBank/DDBJ databases">
        <authorList>
            <consortium name="Pathogen Informatics"/>
        </authorList>
    </citation>
    <scope>NUCLEOTIDE SEQUENCE [LARGE SCALE GENOMIC DNA]</scope>
    <source>
        <strain evidence="3 7">LSS44</strain>
        <strain evidence="4 8">LSS79</strain>
        <strain evidence="5 6">SS1062</strain>
    </source>
</reference>
<feature type="coiled-coil region" evidence="1">
    <location>
        <begin position="53"/>
        <end position="94"/>
    </location>
</feature>
<dbReference type="Proteomes" id="UP000072083">
    <property type="component" value="Unassembled WGS sequence"/>
</dbReference>
<evidence type="ECO:0000256" key="2">
    <source>
        <dbReference type="SAM" id="Phobius"/>
    </source>
</evidence>
<dbReference type="OrthoDB" id="2242646at2"/>
<sequence>MRKSKILQLNNAFIQSERAKSQNKLAERQQKNRFMAAILVLVIFLFMLPAYNLVVTYTTIQQQEKKLAELEKNYDELTKEQKQVAEMVTKLKNEDYAAKYVRAKYQYSKEGEFVYNIPGLPK</sequence>
<keyword evidence="2" id="KW-0472">Membrane</keyword>
<dbReference type="EMBL" id="FIIC01000026">
    <property type="protein sequence ID" value="CYW07999.1"/>
    <property type="molecule type" value="Genomic_DNA"/>
</dbReference>
<evidence type="ECO:0000313" key="3">
    <source>
        <dbReference type="EMBL" id="CYV06116.1"/>
    </source>
</evidence>
<dbReference type="Proteomes" id="UP000071962">
    <property type="component" value="Unassembled WGS sequence"/>
</dbReference>
<evidence type="ECO:0000256" key="1">
    <source>
        <dbReference type="SAM" id="Coils"/>
    </source>
</evidence>
<evidence type="ECO:0000313" key="7">
    <source>
        <dbReference type="Proteomes" id="UP000072083"/>
    </source>
</evidence>
<dbReference type="Pfam" id="PF04977">
    <property type="entry name" value="DivIC"/>
    <property type="match status" value="1"/>
</dbReference>
<dbReference type="RefSeq" id="WP_044678578.1">
    <property type="nucleotide sequence ID" value="NZ_CEDF01000032.1"/>
</dbReference>
<name>A0A0Z8MXD1_STRSU</name>
<evidence type="ECO:0000313" key="4">
    <source>
        <dbReference type="EMBL" id="CYW07999.1"/>
    </source>
</evidence>
<dbReference type="PANTHER" id="PTHR40027:SF1">
    <property type="entry name" value="CELL DIVISION PROTEIN DIVIC"/>
    <property type="match status" value="1"/>
</dbReference>
<dbReference type="EMBL" id="FIGZ01000016">
    <property type="protein sequence ID" value="CYV06116.1"/>
    <property type="molecule type" value="Genomic_DNA"/>
</dbReference>
<gene>
    <name evidence="3" type="ORF">ERS132406_01518</name>
    <name evidence="4" type="ORF">ERS132441_01760</name>
    <name evidence="5" type="ORF">ERS132551_00711</name>
</gene>
<evidence type="ECO:0000313" key="8">
    <source>
        <dbReference type="Proteomes" id="UP000075193"/>
    </source>
</evidence>
<dbReference type="InterPro" id="IPR039076">
    <property type="entry name" value="DivIC"/>
</dbReference>
<proteinExistence type="predicted"/>
<evidence type="ECO:0000313" key="5">
    <source>
        <dbReference type="EMBL" id="CYW87321.1"/>
    </source>
</evidence>
<keyword evidence="2" id="KW-0812">Transmembrane</keyword>
<evidence type="ECO:0000313" key="6">
    <source>
        <dbReference type="Proteomes" id="UP000071962"/>
    </source>
</evidence>
<accession>A0A0Z8MXD1</accession>
<keyword evidence="1" id="KW-0175">Coiled coil</keyword>
<dbReference type="Proteomes" id="UP000075193">
    <property type="component" value="Unassembled WGS sequence"/>
</dbReference>
<dbReference type="PANTHER" id="PTHR40027">
    <property type="entry name" value="CELL DIVISION PROTEIN DIVIC"/>
    <property type="match status" value="1"/>
</dbReference>
<feature type="transmembrane region" description="Helical" evidence="2">
    <location>
        <begin position="34"/>
        <end position="54"/>
    </location>
</feature>
<dbReference type="AlphaFoldDB" id="A0A0Z8MXD1"/>